<evidence type="ECO:0000313" key="3">
    <source>
        <dbReference type="Proteomes" id="UP000235005"/>
    </source>
</evidence>
<dbReference type="RefSeq" id="WP_076000646.1">
    <property type="nucleotide sequence ID" value="NZ_PKUS01000002.1"/>
</dbReference>
<dbReference type="EMBL" id="PKUS01000002">
    <property type="protein sequence ID" value="PLW70132.1"/>
    <property type="molecule type" value="Genomic_DNA"/>
</dbReference>
<dbReference type="InterPro" id="IPR025504">
    <property type="entry name" value="GLUCM_C"/>
</dbReference>
<sequence length="278" mass="29684">MNELELSIAIENALVTRNPRQMQVAQAALEPGYYLRAARHLRNAKGTVLIGTGFPVNETFETDGPVGAIALYDTLTTLGAEPVIVCGPPLSHCLADRYRVLPLLARDITTAEAEAAATLQRLQPTAVISIERPGLSEDNRYYNMRGEDITVRCGFFDPYMNLAKCPTIAIGDGGNEVGMGNIADAISALDINAAVTGCDELLVADVSNWGAYGLIALLARWHDTDLLANISPLALLDYLSAHGSVDGVTRENTLTEDGLEAAEGQGVIEALRLITGFT</sequence>
<organism evidence="2 3">
    <name type="scientific">Pseudohalioglobus lutimaris</name>
    <dbReference type="NCBI Taxonomy" id="1737061"/>
    <lineage>
        <taxon>Bacteria</taxon>
        <taxon>Pseudomonadati</taxon>
        <taxon>Pseudomonadota</taxon>
        <taxon>Gammaproteobacteria</taxon>
        <taxon>Cellvibrionales</taxon>
        <taxon>Halieaceae</taxon>
        <taxon>Pseudohalioglobus</taxon>
    </lineage>
</organism>
<feature type="domain" description="D-glutamate cyclase-like C-terminal" evidence="1">
    <location>
        <begin position="14"/>
        <end position="272"/>
    </location>
</feature>
<dbReference type="AlphaFoldDB" id="A0A2N5X6L6"/>
<protein>
    <submittedName>
        <fullName evidence="2">DUF4392 domain-containing protein</fullName>
    </submittedName>
</protein>
<evidence type="ECO:0000259" key="1">
    <source>
        <dbReference type="Pfam" id="PF14336"/>
    </source>
</evidence>
<dbReference type="Proteomes" id="UP000235005">
    <property type="component" value="Unassembled WGS sequence"/>
</dbReference>
<name>A0A2N5X6L6_9GAMM</name>
<proteinExistence type="predicted"/>
<gene>
    <name evidence="2" type="ORF">C0039_02680</name>
</gene>
<dbReference type="Gene3D" id="3.90.1640.20">
    <property type="entry name" value="TON_0340"/>
    <property type="match status" value="1"/>
</dbReference>
<dbReference type="PANTHER" id="PTHR32022:SF10">
    <property type="entry name" value="D-GLUTAMATE CYCLASE, MITOCHONDRIAL"/>
    <property type="match status" value="1"/>
</dbReference>
<keyword evidence="3" id="KW-1185">Reference proteome</keyword>
<comment type="caution">
    <text evidence="2">The sequence shown here is derived from an EMBL/GenBank/DDBJ whole genome shotgun (WGS) entry which is preliminary data.</text>
</comment>
<dbReference type="Pfam" id="PF14336">
    <property type="entry name" value="GLUCM-like_C"/>
    <property type="match status" value="1"/>
</dbReference>
<reference evidence="2 3" key="1">
    <citation type="submission" date="2018-01" db="EMBL/GenBank/DDBJ databases">
        <title>The draft genome sequence of Halioglobus lutimaris HF004.</title>
        <authorList>
            <person name="Du Z.-J."/>
            <person name="Shi M.-J."/>
        </authorList>
    </citation>
    <scope>NUCLEOTIDE SEQUENCE [LARGE SCALE GENOMIC DNA]</scope>
    <source>
        <strain evidence="2 3">HF004</strain>
    </source>
</reference>
<accession>A0A2N5X6L6</accession>
<dbReference type="OrthoDB" id="1668885at2"/>
<evidence type="ECO:0000313" key="2">
    <source>
        <dbReference type="EMBL" id="PLW70132.1"/>
    </source>
</evidence>
<dbReference type="PANTHER" id="PTHR32022">
    <property type="entry name" value="D-GLUTAMATE CYCLASE, MITOCHONDRIAL"/>
    <property type="match status" value="1"/>
</dbReference>